<sequence>MNFAQRSADPRGCLKSAKVGKFCPNFRVCGDSNQRGTLAGNPSNPTRVPFDNDMTCSGVSNAPRRCYSGQRDDDWTDSHPAPPVPRHAM</sequence>
<evidence type="ECO:0000313" key="2">
    <source>
        <dbReference type="EMBL" id="KIO09642.1"/>
    </source>
</evidence>
<keyword evidence="3" id="KW-1185">Reference proteome</keyword>
<dbReference type="HOGENOM" id="CLU_2455605_0_0_1"/>
<accession>A0A0C3KJ88</accession>
<name>A0A0C3KJ88_PISTI</name>
<feature type="region of interest" description="Disordered" evidence="1">
    <location>
        <begin position="60"/>
        <end position="89"/>
    </location>
</feature>
<dbReference type="Proteomes" id="UP000054217">
    <property type="component" value="Unassembled WGS sequence"/>
</dbReference>
<evidence type="ECO:0000256" key="1">
    <source>
        <dbReference type="SAM" id="MobiDB-lite"/>
    </source>
</evidence>
<dbReference type="AlphaFoldDB" id="A0A0C3KJ88"/>
<organism evidence="2 3">
    <name type="scientific">Pisolithus tinctorius Marx 270</name>
    <dbReference type="NCBI Taxonomy" id="870435"/>
    <lineage>
        <taxon>Eukaryota</taxon>
        <taxon>Fungi</taxon>
        <taxon>Dikarya</taxon>
        <taxon>Basidiomycota</taxon>
        <taxon>Agaricomycotina</taxon>
        <taxon>Agaricomycetes</taxon>
        <taxon>Agaricomycetidae</taxon>
        <taxon>Boletales</taxon>
        <taxon>Sclerodermatineae</taxon>
        <taxon>Pisolithaceae</taxon>
        <taxon>Pisolithus</taxon>
    </lineage>
</organism>
<reference evidence="3" key="2">
    <citation type="submission" date="2015-01" db="EMBL/GenBank/DDBJ databases">
        <title>Evolutionary Origins and Diversification of the Mycorrhizal Mutualists.</title>
        <authorList>
            <consortium name="DOE Joint Genome Institute"/>
            <consortium name="Mycorrhizal Genomics Consortium"/>
            <person name="Kohler A."/>
            <person name="Kuo A."/>
            <person name="Nagy L.G."/>
            <person name="Floudas D."/>
            <person name="Copeland A."/>
            <person name="Barry K.W."/>
            <person name="Cichocki N."/>
            <person name="Veneault-Fourrey C."/>
            <person name="LaButti K."/>
            <person name="Lindquist E.A."/>
            <person name="Lipzen A."/>
            <person name="Lundell T."/>
            <person name="Morin E."/>
            <person name="Murat C."/>
            <person name="Riley R."/>
            <person name="Ohm R."/>
            <person name="Sun H."/>
            <person name="Tunlid A."/>
            <person name="Henrissat B."/>
            <person name="Grigoriev I.V."/>
            <person name="Hibbett D.S."/>
            <person name="Martin F."/>
        </authorList>
    </citation>
    <scope>NUCLEOTIDE SEQUENCE [LARGE SCALE GENOMIC DNA]</scope>
    <source>
        <strain evidence="3">Marx 270</strain>
    </source>
</reference>
<evidence type="ECO:0000313" key="3">
    <source>
        <dbReference type="Proteomes" id="UP000054217"/>
    </source>
</evidence>
<dbReference type="InParanoid" id="A0A0C3KJ88"/>
<feature type="compositionally biased region" description="Pro residues" evidence="1">
    <location>
        <begin position="80"/>
        <end position="89"/>
    </location>
</feature>
<dbReference type="EMBL" id="KN831954">
    <property type="protein sequence ID" value="KIO09642.1"/>
    <property type="molecule type" value="Genomic_DNA"/>
</dbReference>
<reference evidence="2 3" key="1">
    <citation type="submission" date="2014-04" db="EMBL/GenBank/DDBJ databases">
        <authorList>
            <consortium name="DOE Joint Genome Institute"/>
            <person name="Kuo A."/>
            <person name="Kohler A."/>
            <person name="Costa M.D."/>
            <person name="Nagy L.G."/>
            <person name="Floudas D."/>
            <person name="Copeland A."/>
            <person name="Barry K.W."/>
            <person name="Cichocki N."/>
            <person name="Veneault-Fourrey C."/>
            <person name="LaButti K."/>
            <person name="Lindquist E.A."/>
            <person name="Lipzen A."/>
            <person name="Lundell T."/>
            <person name="Morin E."/>
            <person name="Murat C."/>
            <person name="Sun H."/>
            <person name="Tunlid A."/>
            <person name="Henrissat B."/>
            <person name="Grigoriev I.V."/>
            <person name="Hibbett D.S."/>
            <person name="Martin F."/>
            <person name="Nordberg H.P."/>
            <person name="Cantor M.N."/>
            <person name="Hua S.X."/>
        </authorList>
    </citation>
    <scope>NUCLEOTIDE SEQUENCE [LARGE SCALE GENOMIC DNA]</scope>
    <source>
        <strain evidence="2 3">Marx 270</strain>
    </source>
</reference>
<protein>
    <submittedName>
        <fullName evidence="2">Uncharacterized protein</fullName>
    </submittedName>
</protein>
<proteinExistence type="predicted"/>
<gene>
    <name evidence="2" type="ORF">M404DRAFT_996474</name>
</gene>